<dbReference type="EMBL" id="RQZI01000007">
    <property type="protein sequence ID" value="RRC91756.1"/>
    <property type="molecule type" value="Genomic_DNA"/>
</dbReference>
<dbReference type="Proteomes" id="UP000277597">
    <property type="component" value="Unassembled WGS sequence"/>
</dbReference>
<protein>
    <submittedName>
        <fullName evidence="1">Uncharacterized protein</fullName>
    </submittedName>
</protein>
<comment type="caution">
    <text evidence="1">The sequence shown here is derived from an EMBL/GenBank/DDBJ whole genome shotgun (WGS) entry which is preliminary data.</text>
</comment>
<sequence>MRFKNKKIRNLFLIFCLNNLISYFVKWSTFLLTAMVSGAIINFTATDFQAQYIADTSLFISRLLFMASLVAFIIGLCFDSEKWKKSSLVGFQNFIFLTAVASSIGVAVTKNLLKNIIIFYAVYLAIFFANKYLLPRLTEFYILKNVLNKEYLGIRKKTEPLPPINNMFIESEITDVVERMVRLNQESIKPAYQEGVELSYLNKENIAGVIHFRTVNDVQEKKTFEDFDTKYTAVFTISPFESISVNAQLIKLVLSKKDSFTSIEEIGIK</sequence>
<accession>A0A3P1S3T5</accession>
<dbReference type="AlphaFoldDB" id="A0A3P1S3T5"/>
<dbReference type="RefSeq" id="WP_124765414.1">
    <property type="nucleotide sequence ID" value="NZ_RQZI01000007.1"/>
</dbReference>
<evidence type="ECO:0000313" key="2">
    <source>
        <dbReference type="Proteomes" id="UP000277597"/>
    </source>
</evidence>
<name>A0A3P1S3T5_STRSA</name>
<evidence type="ECO:0000313" key="1">
    <source>
        <dbReference type="EMBL" id="RRC91756.1"/>
    </source>
</evidence>
<organism evidence="1 2">
    <name type="scientific">Streptococcus sanguinis</name>
    <dbReference type="NCBI Taxonomy" id="1305"/>
    <lineage>
        <taxon>Bacteria</taxon>
        <taxon>Bacillati</taxon>
        <taxon>Bacillota</taxon>
        <taxon>Bacilli</taxon>
        <taxon>Lactobacillales</taxon>
        <taxon>Streptococcaceae</taxon>
        <taxon>Streptococcus</taxon>
    </lineage>
</organism>
<reference evidence="1 2" key="1">
    <citation type="submission" date="2018-11" db="EMBL/GenBank/DDBJ databases">
        <title>Genomes From Bacteria Associated with the Canine Oral Cavity: a Test Case for Automated Genome-Based Taxonomic Assignment.</title>
        <authorList>
            <person name="Coil D.A."/>
            <person name="Jospin G."/>
            <person name="Darling A.E."/>
            <person name="Wallis C."/>
            <person name="Davis I.J."/>
            <person name="Harris S."/>
            <person name="Eisen J.A."/>
            <person name="Holcombe L.J."/>
            <person name="O'Flynn C."/>
        </authorList>
    </citation>
    <scope>NUCLEOTIDE SEQUENCE [LARGE SCALE GENOMIC DNA]</scope>
    <source>
        <strain evidence="1 2">OH953</strain>
    </source>
</reference>
<gene>
    <name evidence="1" type="ORF">EII39_07140</name>
</gene>
<proteinExistence type="predicted"/>